<keyword evidence="1" id="KW-0677">Repeat</keyword>
<dbReference type="RefSeq" id="WP_155474455.1">
    <property type="nucleotide sequence ID" value="NZ_WNHU01000770.1"/>
</dbReference>
<dbReference type="Gene3D" id="3.40.50.300">
    <property type="entry name" value="P-loop containing nucleotide triphosphate hydrolases"/>
    <property type="match status" value="1"/>
</dbReference>
<dbReference type="InterPro" id="IPR027417">
    <property type="entry name" value="P-loop_NTPase"/>
</dbReference>
<evidence type="ECO:0000259" key="2">
    <source>
        <dbReference type="Pfam" id="PF00005"/>
    </source>
</evidence>
<dbReference type="Pfam" id="PF00005">
    <property type="entry name" value="ABC_tran"/>
    <property type="match status" value="1"/>
</dbReference>
<sequence length="83" mass="8968">APLAAAFEALVPEMASGEVRTLLAKFGLRADHVNRPVDELSPGERTRASLALLQARGVNVLVLDEPTNHLDLEAIEQLEQALE</sequence>
<keyword evidence="3" id="KW-0547">Nucleotide-binding</keyword>
<dbReference type="AlphaFoldDB" id="A0A7X3BZ35"/>
<dbReference type="GO" id="GO:0005524">
    <property type="term" value="F:ATP binding"/>
    <property type="evidence" value="ECO:0007669"/>
    <property type="project" value="UniProtKB-KW"/>
</dbReference>
<dbReference type="InterPro" id="IPR003439">
    <property type="entry name" value="ABC_transporter-like_ATP-bd"/>
</dbReference>
<accession>A0A7X3BZ35</accession>
<feature type="non-terminal residue" evidence="3">
    <location>
        <position position="83"/>
    </location>
</feature>
<dbReference type="SUPFAM" id="SSF52540">
    <property type="entry name" value="P-loop containing nucleoside triphosphate hydrolases"/>
    <property type="match status" value="1"/>
</dbReference>
<keyword evidence="3" id="KW-0067">ATP-binding</keyword>
<evidence type="ECO:0000313" key="3">
    <source>
        <dbReference type="EMBL" id="MTV44744.1"/>
    </source>
</evidence>
<organism evidence="3 4">
    <name type="scientific">Streptococcus pneumoniae</name>
    <dbReference type="NCBI Taxonomy" id="1313"/>
    <lineage>
        <taxon>Bacteria</taxon>
        <taxon>Bacillati</taxon>
        <taxon>Bacillota</taxon>
        <taxon>Bacilli</taxon>
        <taxon>Lactobacillales</taxon>
        <taxon>Streptococcaceae</taxon>
        <taxon>Streptococcus</taxon>
    </lineage>
</organism>
<protein>
    <submittedName>
        <fullName evidence="3">ATP-binding cassette domain-containing protein</fullName>
    </submittedName>
</protein>
<dbReference type="Proteomes" id="UP000467349">
    <property type="component" value="Unassembled WGS sequence"/>
</dbReference>
<name>A0A7X3BZ35_STREE</name>
<proteinExistence type="predicted"/>
<dbReference type="PANTHER" id="PTHR19211">
    <property type="entry name" value="ATP-BINDING TRANSPORT PROTEIN-RELATED"/>
    <property type="match status" value="1"/>
</dbReference>
<dbReference type="GO" id="GO:0016887">
    <property type="term" value="F:ATP hydrolysis activity"/>
    <property type="evidence" value="ECO:0007669"/>
    <property type="project" value="InterPro"/>
</dbReference>
<evidence type="ECO:0000256" key="1">
    <source>
        <dbReference type="ARBA" id="ARBA00022737"/>
    </source>
</evidence>
<feature type="non-terminal residue" evidence="3">
    <location>
        <position position="1"/>
    </location>
</feature>
<dbReference type="PANTHER" id="PTHR19211:SF123">
    <property type="entry name" value="ABC TRANSPORTER"/>
    <property type="match status" value="1"/>
</dbReference>
<evidence type="ECO:0000313" key="4">
    <source>
        <dbReference type="Proteomes" id="UP000467349"/>
    </source>
</evidence>
<gene>
    <name evidence="3" type="ORF">GM545_14535</name>
</gene>
<feature type="domain" description="ABC transporter" evidence="2">
    <location>
        <begin position="18"/>
        <end position="68"/>
    </location>
</feature>
<comment type="caution">
    <text evidence="3">The sequence shown here is derived from an EMBL/GenBank/DDBJ whole genome shotgun (WGS) entry which is preliminary data.</text>
</comment>
<reference evidence="3 4" key="1">
    <citation type="submission" date="2019-11" db="EMBL/GenBank/DDBJ databases">
        <title>Growth characteristics of pneumococcus vary with the chemical composition of the capsule and with environmental conditions.</title>
        <authorList>
            <person name="Tothpal A."/>
            <person name="Desobry K."/>
            <person name="Joshi S."/>
            <person name="Wyllie A.L."/>
            <person name="Weinberger D.M."/>
        </authorList>
    </citation>
    <scope>NUCLEOTIDE SEQUENCE [LARGE SCALE GENOMIC DNA]</scope>
    <source>
        <strain evidence="4">pnumococcus09N</strain>
    </source>
</reference>
<dbReference type="EMBL" id="WNHU01000770">
    <property type="protein sequence ID" value="MTV44744.1"/>
    <property type="molecule type" value="Genomic_DNA"/>
</dbReference>
<dbReference type="InterPro" id="IPR050611">
    <property type="entry name" value="ABCF"/>
</dbReference>